<keyword evidence="2" id="KW-0472">Membrane</keyword>
<dbReference type="RefSeq" id="WP_204632255.1">
    <property type="nucleotide sequence ID" value="NZ_BSOC01000002.1"/>
</dbReference>
<keyword evidence="2" id="KW-1133">Transmembrane helix</keyword>
<dbReference type="Gene3D" id="3.40.50.300">
    <property type="entry name" value="P-loop containing nucleotide triphosphate hydrolases"/>
    <property type="match status" value="1"/>
</dbReference>
<feature type="transmembrane region" description="Helical" evidence="2">
    <location>
        <begin position="353"/>
        <end position="373"/>
    </location>
</feature>
<protein>
    <submittedName>
        <fullName evidence="3">Sulfotransferase</fullName>
    </submittedName>
</protein>
<dbReference type="EMBL" id="JADIKF010000039">
    <property type="protein sequence ID" value="MBM7130694.1"/>
    <property type="molecule type" value="Genomic_DNA"/>
</dbReference>
<accession>A0ABS2KHX5</accession>
<keyword evidence="1" id="KW-0808">Transferase</keyword>
<evidence type="ECO:0000313" key="3">
    <source>
        <dbReference type="EMBL" id="MBM7130694.1"/>
    </source>
</evidence>
<feature type="transmembrane region" description="Helical" evidence="2">
    <location>
        <begin position="385"/>
        <end position="405"/>
    </location>
</feature>
<gene>
    <name evidence="3" type="ORF">ISS99_14235</name>
</gene>
<evidence type="ECO:0000256" key="1">
    <source>
        <dbReference type="ARBA" id="ARBA00022679"/>
    </source>
</evidence>
<sequence>MGEQEPEVPAKSLQAAMCSTGSLGIENMPENHAQSRRGPIFVVGSPRSGTSILTWCLGQHANILPQEESCWLGEFAVNAAVQFHVGSSRQQRSQLSALGIQDAEFFQLLGDSINTLVLDHRLQQEQLSRECCRRDPSQASPLLHVSRSENEPKLRWVDGTPEYSYQIAALRKLFPHARFVHIVRDVQSVVNSMLNFKAAQEKRLIENEQQAYEYWLGTVRACLRAERAYGPQIVHRLRYEDLVQRPELTIRSVLEFLNEPYLEACLEPIECKINSSRVPGNFEGRDHRTDPHLIEIATQLSRQLQQSDRPEPVSKDALAQIEADFNKRVTFVAGLDADYAEGQRKVATLTKRLNWCGAMLVAGFAMALASHYLKEEIPKTIRHVLWLATSGMGVGIYLTIRQAGLRDYASRLLRKRDGRADTKRSYHTTSAVAKRH</sequence>
<dbReference type="InterPro" id="IPR027417">
    <property type="entry name" value="P-loop_NTPase"/>
</dbReference>
<dbReference type="PANTHER" id="PTHR12788">
    <property type="entry name" value="PROTEIN-TYROSINE SULFOTRANSFERASE 2"/>
    <property type="match status" value="1"/>
</dbReference>
<dbReference type="Pfam" id="PF13469">
    <property type="entry name" value="Sulfotransfer_3"/>
    <property type="match status" value="1"/>
</dbReference>
<dbReference type="InterPro" id="IPR026634">
    <property type="entry name" value="TPST-like"/>
</dbReference>
<reference evidence="3" key="1">
    <citation type="submission" date="2020-10" db="EMBL/GenBank/DDBJ databases">
        <title>Phylogeny of dyella-like bacteria.</title>
        <authorList>
            <person name="Fu J."/>
        </authorList>
    </citation>
    <scope>NUCLEOTIDE SEQUENCE</scope>
    <source>
        <strain evidence="3">DHON07</strain>
    </source>
</reference>
<dbReference type="PANTHER" id="PTHR12788:SF10">
    <property type="entry name" value="PROTEIN-TYROSINE SULFOTRANSFERASE"/>
    <property type="match status" value="1"/>
</dbReference>
<evidence type="ECO:0000313" key="4">
    <source>
        <dbReference type="Proteomes" id="UP001430193"/>
    </source>
</evidence>
<evidence type="ECO:0000256" key="2">
    <source>
        <dbReference type="SAM" id="Phobius"/>
    </source>
</evidence>
<organism evidence="3 4">
    <name type="scientific">Dyella mobilis</name>
    <dbReference type="NCBI Taxonomy" id="1849582"/>
    <lineage>
        <taxon>Bacteria</taxon>
        <taxon>Pseudomonadati</taxon>
        <taxon>Pseudomonadota</taxon>
        <taxon>Gammaproteobacteria</taxon>
        <taxon>Lysobacterales</taxon>
        <taxon>Rhodanobacteraceae</taxon>
        <taxon>Dyella</taxon>
    </lineage>
</organism>
<dbReference type="Proteomes" id="UP001430193">
    <property type="component" value="Unassembled WGS sequence"/>
</dbReference>
<dbReference type="SUPFAM" id="SSF52540">
    <property type="entry name" value="P-loop containing nucleoside triphosphate hydrolases"/>
    <property type="match status" value="1"/>
</dbReference>
<proteinExistence type="predicted"/>
<keyword evidence="2" id="KW-0812">Transmembrane</keyword>
<keyword evidence="4" id="KW-1185">Reference proteome</keyword>
<name>A0ABS2KHX5_9GAMM</name>
<comment type="caution">
    <text evidence="3">The sequence shown here is derived from an EMBL/GenBank/DDBJ whole genome shotgun (WGS) entry which is preliminary data.</text>
</comment>